<dbReference type="EMBL" id="JBIGHY010000009">
    <property type="protein sequence ID" value="MFG6416446.1"/>
    <property type="molecule type" value="Genomic_DNA"/>
</dbReference>
<comment type="caution">
    <text evidence="8">The sequence shown here is derived from an EMBL/GenBank/DDBJ whole genome shotgun (WGS) entry which is preliminary data.</text>
</comment>
<evidence type="ECO:0000256" key="1">
    <source>
        <dbReference type="ARBA" id="ARBA00005228"/>
    </source>
</evidence>
<keyword evidence="9" id="KW-1185">Reference proteome</keyword>
<evidence type="ECO:0000313" key="8">
    <source>
        <dbReference type="EMBL" id="MFG6416446.1"/>
    </source>
</evidence>
<keyword evidence="3" id="KW-0378">Hydrolase</keyword>
<keyword evidence="5" id="KW-0732">Signal</keyword>
<feature type="domain" description="Peptidase S9A N-terminal" evidence="7">
    <location>
        <begin position="35"/>
        <end position="449"/>
    </location>
</feature>
<dbReference type="Proteomes" id="UP001606300">
    <property type="component" value="Unassembled WGS sequence"/>
</dbReference>
<dbReference type="Pfam" id="PF00326">
    <property type="entry name" value="Peptidase_S9"/>
    <property type="match status" value="1"/>
</dbReference>
<dbReference type="InterPro" id="IPR001375">
    <property type="entry name" value="Peptidase_S9_cat"/>
</dbReference>
<evidence type="ECO:0000259" key="6">
    <source>
        <dbReference type="Pfam" id="PF00326"/>
    </source>
</evidence>
<feature type="domain" description="Peptidase S9 prolyl oligopeptidase catalytic" evidence="6">
    <location>
        <begin position="513"/>
        <end position="723"/>
    </location>
</feature>
<keyword evidence="4" id="KW-0720">Serine protease</keyword>
<comment type="similarity">
    <text evidence="1">Belongs to the peptidase S9A family.</text>
</comment>
<evidence type="ECO:0000256" key="2">
    <source>
        <dbReference type="ARBA" id="ARBA00022670"/>
    </source>
</evidence>
<sequence>MPSLPRWRALAHTAALATSLLLATSLASANTPTAPVAAKKPKDVSVHGDRRIDDYFWLREKDAPEVQSHLQAEAAYADAWFKPHAAATERLFEEMKGRVQQRDAAVPQRQGRYWYGARTEEGKQYPIYFRSAARGADRAHDPQAAEQLLVDLNELAATRKFVNLNGMAVSPDDRLLAYGVDATGARDFELHVRDLTTGDDRVLSSTPHADAFVWAADSRTLFYIRHNEARRSHQLWRHRLGAAAPDVLVHEEPSELFNLELGKSLDGRTLMLGSRSKDTLDWRVLPADQPEGRWREVLPRKAGQEYAVTPFGGELLLRINDRGVNYRLLRLPMKPGAGPLFGMQDLKRGRELIAPRTDAMIEQVAAFKTHAVAQIREGGSVKLRIYPLLPSAGGAPRELAFSEVAYSAVLAPQREYDAPRVRFAYNSLTTPTSTYEADLVTGKLALLKVQPVQGGYDASLYASERVWVTATDGVKVPVSLVWRKDKRRAGPQPLWLYGYGSYGIPSDPRFASPRLSMLDRGVIYAIAHIRGGGDLGRQWYLDGKLGKKMNTFTDFVACAEALIQLGYTQPSQLIIHGGSAGGLLVGAATNLRPDLFKAVVAQVPFVDVINTMLDASLPLTTEEYIEWGNPNNAVEYAWMRAYSPYDNLRPAAYPAVLAKTAINDSQVPYWEAAKYVAKLRTLNTGSAPVLFDINTTAGHGGASGRFDALRETARTYAFMLQQWGLLE</sequence>
<dbReference type="PRINTS" id="PR00862">
    <property type="entry name" value="PROLIGOPTASE"/>
</dbReference>
<dbReference type="Gene3D" id="3.40.50.1820">
    <property type="entry name" value="alpha/beta hydrolase"/>
    <property type="match status" value="1"/>
</dbReference>
<reference evidence="8 9" key="1">
    <citation type="submission" date="2024-09" db="EMBL/GenBank/DDBJ databases">
        <title>Novel species of the genus Pelomonas and Roseateles isolated from streams.</title>
        <authorList>
            <person name="Lu H."/>
        </authorList>
    </citation>
    <scope>NUCLEOTIDE SEQUENCE [LARGE SCALE GENOMIC DNA]</scope>
    <source>
        <strain evidence="8 9">DC23W</strain>
    </source>
</reference>
<dbReference type="SUPFAM" id="SSF53474">
    <property type="entry name" value="alpha/beta-Hydrolases"/>
    <property type="match status" value="1"/>
</dbReference>
<protein>
    <submittedName>
        <fullName evidence="8">S9 family peptidase</fullName>
    </submittedName>
</protein>
<dbReference type="InterPro" id="IPR051543">
    <property type="entry name" value="Serine_Peptidase_S9A"/>
</dbReference>
<dbReference type="PANTHER" id="PTHR11757">
    <property type="entry name" value="PROTEASE FAMILY S9A OLIGOPEPTIDASE"/>
    <property type="match status" value="1"/>
</dbReference>
<dbReference type="Pfam" id="PF02897">
    <property type="entry name" value="Peptidase_S9_N"/>
    <property type="match status" value="1"/>
</dbReference>
<accession>A0ABW7EWE1</accession>
<dbReference type="SUPFAM" id="SSF50993">
    <property type="entry name" value="Peptidase/esterase 'gauge' domain"/>
    <property type="match status" value="1"/>
</dbReference>
<evidence type="ECO:0000256" key="4">
    <source>
        <dbReference type="ARBA" id="ARBA00022825"/>
    </source>
</evidence>
<keyword evidence="2" id="KW-0645">Protease</keyword>
<feature type="chain" id="PRO_5047188491" evidence="5">
    <location>
        <begin position="30"/>
        <end position="727"/>
    </location>
</feature>
<dbReference type="PANTHER" id="PTHR11757:SF19">
    <property type="entry name" value="PROLYL ENDOPEPTIDASE-LIKE"/>
    <property type="match status" value="1"/>
</dbReference>
<evidence type="ECO:0000313" key="9">
    <source>
        <dbReference type="Proteomes" id="UP001606300"/>
    </source>
</evidence>
<organism evidence="8 9">
    <name type="scientific">Pelomonas dachongensis</name>
    <dbReference type="NCBI Taxonomy" id="3299029"/>
    <lineage>
        <taxon>Bacteria</taxon>
        <taxon>Pseudomonadati</taxon>
        <taxon>Pseudomonadota</taxon>
        <taxon>Betaproteobacteria</taxon>
        <taxon>Burkholderiales</taxon>
        <taxon>Sphaerotilaceae</taxon>
        <taxon>Roseateles</taxon>
    </lineage>
</organism>
<evidence type="ECO:0000259" key="7">
    <source>
        <dbReference type="Pfam" id="PF02897"/>
    </source>
</evidence>
<dbReference type="InterPro" id="IPR002470">
    <property type="entry name" value="Peptidase_S9A"/>
</dbReference>
<proteinExistence type="inferred from homology"/>
<name>A0ABW7EWE1_9BURK</name>
<dbReference type="InterPro" id="IPR029058">
    <property type="entry name" value="AB_hydrolase_fold"/>
</dbReference>
<dbReference type="RefSeq" id="WP_394472508.1">
    <property type="nucleotide sequence ID" value="NZ_JBIGHY010000009.1"/>
</dbReference>
<dbReference type="Gene3D" id="2.130.10.120">
    <property type="entry name" value="Prolyl oligopeptidase, N-terminal domain"/>
    <property type="match status" value="1"/>
</dbReference>
<gene>
    <name evidence="8" type="ORF">ACG02S_21355</name>
</gene>
<dbReference type="InterPro" id="IPR023302">
    <property type="entry name" value="Pept_S9A_N"/>
</dbReference>
<evidence type="ECO:0000256" key="3">
    <source>
        <dbReference type="ARBA" id="ARBA00022801"/>
    </source>
</evidence>
<evidence type="ECO:0000256" key="5">
    <source>
        <dbReference type="SAM" id="SignalP"/>
    </source>
</evidence>
<feature type="signal peptide" evidence="5">
    <location>
        <begin position="1"/>
        <end position="29"/>
    </location>
</feature>